<evidence type="ECO:0000256" key="1">
    <source>
        <dbReference type="ARBA" id="ARBA00009981"/>
    </source>
</evidence>
<dbReference type="Proteomes" id="UP001231370">
    <property type="component" value="Unassembled WGS sequence"/>
</dbReference>
<dbReference type="RefSeq" id="WP_283760850.1">
    <property type="nucleotide sequence ID" value="NZ_JAQPOK010000010.1"/>
</dbReference>
<dbReference type="EMBL" id="JAQPOK010000010">
    <property type="protein sequence ID" value="MDJ1177519.1"/>
    <property type="molecule type" value="Genomic_DNA"/>
</dbReference>
<evidence type="ECO:0000313" key="2">
    <source>
        <dbReference type="EMBL" id="MDJ1177519.1"/>
    </source>
</evidence>
<reference evidence="2 3" key="1">
    <citation type="submission" date="2023-01" db="EMBL/GenBank/DDBJ databases">
        <title>Novel diversity within Roseofilum (Cyanobacteria; Desertifilaceae) from marine benthic mats with descriptions of four novel species.</title>
        <authorList>
            <person name="Wang Y."/>
            <person name="Berthold D.E."/>
            <person name="Hu J."/>
            <person name="Lefler F.W."/>
            <person name="Laughinghouse H.D. IV."/>
        </authorList>
    </citation>
    <scope>NUCLEOTIDE SEQUENCE [LARGE SCALE GENOMIC DNA]</scope>
    <source>
        <strain evidence="2 3">BLCC-M91</strain>
    </source>
</reference>
<evidence type="ECO:0008006" key="4">
    <source>
        <dbReference type="Google" id="ProtNLM"/>
    </source>
</evidence>
<organism evidence="2 3">
    <name type="scientific">Roseofilum halophilum BLCC-M91</name>
    <dbReference type="NCBI Taxonomy" id="3022259"/>
    <lineage>
        <taxon>Bacteria</taxon>
        <taxon>Bacillati</taxon>
        <taxon>Cyanobacteriota</taxon>
        <taxon>Cyanophyceae</taxon>
        <taxon>Desertifilales</taxon>
        <taxon>Desertifilaceae</taxon>
        <taxon>Roseofilum</taxon>
        <taxon>Roseofilum halophilum</taxon>
    </lineage>
</organism>
<comment type="caution">
    <text evidence="2">The sequence shown here is derived from an EMBL/GenBank/DDBJ whole genome shotgun (WGS) entry which is preliminary data.</text>
</comment>
<sequence length="77" mass="8144">MQTLNISDLPESLQTLLHQIAETGEAISITDGDRPLAIISPTTKPKRAAFGSAKGTGKIIGDIVEPTSNLVTWDVLS</sequence>
<gene>
    <name evidence="2" type="ORF">PJF56_01455</name>
</gene>
<proteinExistence type="inferred from homology"/>
<evidence type="ECO:0000313" key="3">
    <source>
        <dbReference type="Proteomes" id="UP001231370"/>
    </source>
</evidence>
<dbReference type="SUPFAM" id="SSF143120">
    <property type="entry name" value="YefM-like"/>
    <property type="match status" value="1"/>
</dbReference>
<keyword evidence="3" id="KW-1185">Reference proteome</keyword>
<name>A0ABT7BEC6_9CYAN</name>
<accession>A0ABT7BEC6</accession>
<dbReference type="InterPro" id="IPR036165">
    <property type="entry name" value="YefM-like_sf"/>
</dbReference>
<comment type="similarity">
    <text evidence="1">Belongs to the phD/YefM antitoxin family.</text>
</comment>
<protein>
    <recommendedName>
        <fullName evidence="4">Prevent-host-death family protein</fullName>
    </recommendedName>
</protein>